<keyword evidence="6 9" id="KW-0543">Viral nucleoprotein</keyword>
<keyword evidence="3 9" id="KW-0167">Capsid protein</keyword>
<evidence type="ECO:0000313" key="11">
    <source>
        <dbReference type="EMBL" id="DAF42408.1"/>
    </source>
</evidence>
<dbReference type="GO" id="GO:0019029">
    <property type="term" value="C:helical viral capsid"/>
    <property type="evidence" value="ECO:0007669"/>
    <property type="project" value="UniProtKB-UniRule"/>
</dbReference>
<dbReference type="InterPro" id="IPR004902">
    <property type="entry name" value="Rhabdo_ncap_2"/>
</dbReference>
<comment type="subcellular location">
    <subcellularLocation>
        <location evidence="9">Virion</location>
    </subcellularLocation>
    <subcellularLocation>
        <location evidence="9">Host cytoplasm</location>
    </subcellularLocation>
</comment>
<evidence type="ECO:0000256" key="8">
    <source>
        <dbReference type="ARBA" id="ARBA00033344"/>
    </source>
</evidence>
<evidence type="ECO:0000256" key="10">
    <source>
        <dbReference type="SAM" id="MobiDB-lite"/>
    </source>
</evidence>
<dbReference type="GO" id="GO:0030430">
    <property type="term" value="C:host cell cytoplasm"/>
    <property type="evidence" value="ECO:0007669"/>
    <property type="project" value="UniProtKB-SubCell"/>
</dbReference>
<dbReference type="GO" id="GO:1990904">
    <property type="term" value="C:ribonucleoprotein complex"/>
    <property type="evidence" value="ECO:0007669"/>
    <property type="project" value="UniProtKB-UniRule"/>
</dbReference>
<protein>
    <recommendedName>
        <fullName evidence="1 9">Nucleoprotein</fullName>
        <shortName evidence="9">NP</shortName>
        <shortName evidence="9">Protein N</shortName>
    </recommendedName>
    <alternativeName>
        <fullName evidence="8 9">Nucleocapsid protein</fullName>
    </alternativeName>
</protein>
<comment type="function">
    <text evidence="9">Encapsidates the genome, protecting it from nucleases. The encapsidated genomic RNA is termed the nucleocapsid (NC) and serves as template for viral transcription and replication.</text>
</comment>
<reference evidence="11" key="2">
    <citation type="journal article" date="2021" name="Viruses">
        <title>Illuminating the Plant Rhabdovirus Landscape through Metatranscriptomics Data.</title>
        <authorList>
            <person name="Bejerman N."/>
            <person name="Dietzgen R.G."/>
            <person name="Debat H."/>
        </authorList>
    </citation>
    <scope>NUCLEOTIDE SEQUENCE</scope>
</reference>
<feature type="region of interest" description="Disordered" evidence="10">
    <location>
        <begin position="416"/>
        <end position="457"/>
    </location>
</feature>
<keyword evidence="7 9" id="KW-0687">Ribonucleoprotein</keyword>
<sequence>MASISLNDLKAIRGDYSALPKDSRPELSSGQCSHKEYNFDVAVRSSIYQVHYMKDEEIMSSFHKIVSADFRAMSEQDLYELVSIAINIRHPTNVVDKVDDPWLKTQLCPDFATAKPSIASKVSMIGEDKPVMTTIIPTTTGAGPQATTAETQASQAKAACFLFGWLTRFAVKSPSASLMIQYNKMKETFMKFYKESSQVFDKFTPDPTWLICLRNAFDAFVKVKNTLVVYIASAENASKADPQVFNIMRYLFFQNLEFMGMHAYVSIVTIMNKVALPPGLVLTWLRMSGCELAVDEAFTIMSKHDNGMITGGDTAERLWKYARLLDAGYFNRLQTSYAAGLVATLAYIEIYLGISQETGYASPLNIFAIANNKHIKDIGRAKAQAFMECKNSMISLSSDASVVDKIYASRTGKIHAEQQDTMEIDPDINKSPAAPTPEEPTKKRKTPSLNLPPPPEM</sequence>
<comment type="similarity">
    <text evidence="9">Belongs to the nucleorhabdovirus nucleocapsid protein family.</text>
</comment>
<keyword evidence="9" id="KW-1035">Host cytoplasm</keyword>
<comment type="subunit">
    <text evidence="9">Homomultimerizes to form the nucleocapsid. Binds to viral genomic RNA.</text>
</comment>
<dbReference type="EMBL" id="BK014340">
    <property type="protein sequence ID" value="DAF42408.1"/>
    <property type="molecule type" value="Viral_cRNA"/>
</dbReference>
<dbReference type="Pfam" id="PF03216">
    <property type="entry name" value="Rhabdo_ncap_2"/>
    <property type="match status" value="1"/>
</dbReference>
<keyword evidence="4 9" id="KW-0946">Virion</keyword>
<evidence type="ECO:0000256" key="6">
    <source>
        <dbReference type="ARBA" id="ARBA00023086"/>
    </source>
</evidence>
<dbReference type="GO" id="GO:0019013">
    <property type="term" value="C:viral nucleocapsid"/>
    <property type="evidence" value="ECO:0007669"/>
    <property type="project" value="UniProtKB-UniRule"/>
</dbReference>
<evidence type="ECO:0000256" key="1">
    <source>
        <dbReference type="ARBA" id="ARBA00014389"/>
    </source>
</evidence>
<evidence type="ECO:0000256" key="3">
    <source>
        <dbReference type="ARBA" id="ARBA00022561"/>
    </source>
</evidence>
<proteinExistence type="inferred from homology"/>
<evidence type="ECO:0000256" key="2">
    <source>
        <dbReference type="ARBA" id="ARBA00022497"/>
    </source>
</evidence>
<evidence type="ECO:0000256" key="9">
    <source>
        <dbReference type="RuleBase" id="RU369108"/>
    </source>
</evidence>
<name>A0A8D9PGY7_9RHAB</name>
<evidence type="ECO:0000256" key="5">
    <source>
        <dbReference type="ARBA" id="ARBA00022884"/>
    </source>
</evidence>
<organism evidence="11">
    <name type="scientific">Cuscuta virus 1</name>
    <dbReference type="NCBI Taxonomy" id="2793726"/>
    <lineage>
        <taxon>Viruses</taxon>
        <taxon>Riboviria</taxon>
        <taxon>Orthornavirae</taxon>
        <taxon>Negarnaviricota</taxon>
        <taxon>Haploviricotina</taxon>
        <taxon>Monjiviricetes</taxon>
        <taxon>Mononegavirales</taxon>
        <taxon>Rhabdoviridae</taxon>
    </lineage>
</organism>
<evidence type="ECO:0000256" key="4">
    <source>
        <dbReference type="ARBA" id="ARBA00022844"/>
    </source>
</evidence>
<keyword evidence="2 9" id="KW-1139">Helical capsid protein</keyword>
<evidence type="ECO:0000256" key="7">
    <source>
        <dbReference type="ARBA" id="ARBA00023274"/>
    </source>
</evidence>
<dbReference type="GO" id="GO:0003723">
    <property type="term" value="F:RNA binding"/>
    <property type="evidence" value="ECO:0007669"/>
    <property type="project" value="UniProtKB-UniRule"/>
</dbReference>
<keyword evidence="5 9" id="KW-0694">RNA-binding</keyword>
<accession>A0A8D9PGY7</accession>
<reference evidence="11" key="1">
    <citation type="journal article" date="2021" name="J. Anim. Genet.">
        <title>Illuminating the plant rhabdovirus landscape through metatranscriptomics data.</title>
        <authorList>
            <person name="Bejerman N."/>
            <person name="Dietzgen R.G."/>
            <person name="Debat H."/>
        </authorList>
    </citation>
    <scope>NUCLEOTIDE SEQUENCE</scope>
</reference>